<gene>
    <name evidence="1" type="ORF">EPI10_006741</name>
</gene>
<dbReference type="Proteomes" id="UP000325315">
    <property type="component" value="Unassembled WGS sequence"/>
</dbReference>
<keyword evidence="2" id="KW-1185">Reference proteome</keyword>
<organism evidence="1 2">
    <name type="scientific">Gossypium australe</name>
    <dbReference type="NCBI Taxonomy" id="47621"/>
    <lineage>
        <taxon>Eukaryota</taxon>
        <taxon>Viridiplantae</taxon>
        <taxon>Streptophyta</taxon>
        <taxon>Embryophyta</taxon>
        <taxon>Tracheophyta</taxon>
        <taxon>Spermatophyta</taxon>
        <taxon>Magnoliopsida</taxon>
        <taxon>eudicotyledons</taxon>
        <taxon>Gunneridae</taxon>
        <taxon>Pentapetalae</taxon>
        <taxon>rosids</taxon>
        <taxon>malvids</taxon>
        <taxon>Malvales</taxon>
        <taxon>Malvaceae</taxon>
        <taxon>Malvoideae</taxon>
        <taxon>Gossypium</taxon>
    </lineage>
</organism>
<dbReference type="OrthoDB" id="1937287at2759"/>
<protein>
    <submittedName>
        <fullName evidence="1">Uncharacterized protein</fullName>
    </submittedName>
</protein>
<dbReference type="EMBL" id="SMMG02000002">
    <property type="protein sequence ID" value="KAA3484669.1"/>
    <property type="molecule type" value="Genomic_DNA"/>
</dbReference>
<name>A0A5B6WRY5_9ROSI</name>
<dbReference type="AlphaFoldDB" id="A0A5B6WRY5"/>
<evidence type="ECO:0000313" key="1">
    <source>
        <dbReference type="EMBL" id="KAA3484669.1"/>
    </source>
</evidence>
<accession>A0A5B6WRY5</accession>
<proteinExistence type="predicted"/>
<comment type="caution">
    <text evidence="1">The sequence shown here is derived from an EMBL/GenBank/DDBJ whole genome shotgun (WGS) entry which is preliminary data.</text>
</comment>
<sequence>MLKQLHINIPLVEALELMSSYAKFIKDILSKKRSTFLQNKLSPKMKDPGSFTLPCYIGDFYCGLAQCDL</sequence>
<reference evidence="2" key="1">
    <citation type="journal article" date="2019" name="Plant Biotechnol. J.">
        <title>Genome sequencing of the Australian wild diploid species Gossypium australe highlights disease resistance and delayed gland morphogenesis.</title>
        <authorList>
            <person name="Cai Y."/>
            <person name="Cai X."/>
            <person name="Wang Q."/>
            <person name="Wang P."/>
            <person name="Zhang Y."/>
            <person name="Cai C."/>
            <person name="Xu Y."/>
            <person name="Wang K."/>
            <person name="Zhou Z."/>
            <person name="Wang C."/>
            <person name="Geng S."/>
            <person name="Li B."/>
            <person name="Dong Q."/>
            <person name="Hou Y."/>
            <person name="Wang H."/>
            <person name="Ai P."/>
            <person name="Liu Z."/>
            <person name="Yi F."/>
            <person name="Sun M."/>
            <person name="An G."/>
            <person name="Cheng J."/>
            <person name="Zhang Y."/>
            <person name="Shi Q."/>
            <person name="Xie Y."/>
            <person name="Shi X."/>
            <person name="Chang Y."/>
            <person name="Huang F."/>
            <person name="Chen Y."/>
            <person name="Hong S."/>
            <person name="Mi L."/>
            <person name="Sun Q."/>
            <person name="Zhang L."/>
            <person name="Zhou B."/>
            <person name="Peng R."/>
            <person name="Zhang X."/>
            <person name="Liu F."/>
        </authorList>
    </citation>
    <scope>NUCLEOTIDE SEQUENCE [LARGE SCALE GENOMIC DNA]</scope>
    <source>
        <strain evidence="2">cv. PA1801</strain>
    </source>
</reference>
<evidence type="ECO:0000313" key="2">
    <source>
        <dbReference type="Proteomes" id="UP000325315"/>
    </source>
</evidence>